<comment type="caution">
    <text evidence="8">The sequence shown here is derived from an EMBL/GenBank/DDBJ whole genome shotgun (WGS) entry which is preliminary data.</text>
</comment>
<evidence type="ECO:0008006" key="10">
    <source>
        <dbReference type="Google" id="ProtNLM"/>
    </source>
</evidence>
<dbReference type="eggNOG" id="COG2252">
    <property type="taxonomic scope" value="Bacteria"/>
</dbReference>
<keyword evidence="6 7" id="KW-0472">Membrane</keyword>
<gene>
    <name evidence="8" type="ORF">HMPREF9241_00640</name>
</gene>
<dbReference type="InterPro" id="IPR006043">
    <property type="entry name" value="NCS2"/>
</dbReference>
<feature type="transmembrane region" description="Helical" evidence="7">
    <location>
        <begin position="86"/>
        <end position="109"/>
    </location>
</feature>
<feature type="transmembrane region" description="Helical" evidence="7">
    <location>
        <begin position="176"/>
        <end position="199"/>
    </location>
</feature>
<feature type="transmembrane region" description="Helical" evidence="7">
    <location>
        <begin position="479"/>
        <end position="500"/>
    </location>
</feature>
<dbReference type="PATRIC" id="fig|883077.3.peg.640"/>
<dbReference type="AlphaFoldDB" id="K0YTZ9"/>
<dbReference type="PANTHER" id="PTHR43337:SF1">
    <property type="entry name" value="XANTHINE_URACIL PERMEASE C887.17-RELATED"/>
    <property type="match status" value="1"/>
</dbReference>
<accession>K0YTZ9</accession>
<keyword evidence="3" id="KW-0813">Transport</keyword>
<dbReference type="STRING" id="883077.HMPREF9241_00640"/>
<feature type="transmembrane region" description="Helical" evidence="7">
    <location>
        <begin position="237"/>
        <end position="259"/>
    </location>
</feature>
<comment type="similarity">
    <text evidence="2">Belongs to the nucleobase:cation symporter-2 (NCS2) (TC 2.A.40) family. Azg-like subfamily.</text>
</comment>
<evidence type="ECO:0000256" key="3">
    <source>
        <dbReference type="ARBA" id="ARBA00022448"/>
    </source>
</evidence>
<keyword evidence="4 7" id="KW-0812">Transmembrane</keyword>
<evidence type="ECO:0000256" key="7">
    <source>
        <dbReference type="SAM" id="Phobius"/>
    </source>
</evidence>
<dbReference type="HOGENOM" id="CLU_024508_0_0_11"/>
<reference evidence="8 9" key="1">
    <citation type="submission" date="2012-07" db="EMBL/GenBank/DDBJ databases">
        <title>The Genome Sequence of Actinomyces turicensis ACS-279-V-COL4.</title>
        <authorList>
            <consortium name="The Broad Institute Genome Sequencing Platform"/>
            <person name="Earl A."/>
            <person name="Ward D."/>
            <person name="Feldgarden M."/>
            <person name="Gevers D."/>
            <person name="Saerens B."/>
            <person name="Vaneechoutte M."/>
            <person name="Walker B."/>
            <person name="Young S.K."/>
            <person name="Zeng Q."/>
            <person name="Gargeya S."/>
            <person name="Fitzgerald M."/>
            <person name="Haas B."/>
            <person name="Abouelleil A."/>
            <person name="Alvarado L."/>
            <person name="Arachchi H.M."/>
            <person name="Berlin A."/>
            <person name="Chapman S.B."/>
            <person name="Goldberg J."/>
            <person name="Griggs A."/>
            <person name="Gujja S."/>
            <person name="Hansen M."/>
            <person name="Howarth C."/>
            <person name="Imamovic A."/>
            <person name="Larimer J."/>
            <person name="McCowen C."/>
            <person name="Montmayeur A."/>
            <person name="Murphy C."/>
            <person name="Neiman D."/>
            <person name="Pearson M."/>
            <person name="Priest M."/>
            <person name="Roberts A."/>
            <person name="Saif S."/>
            <person name="Shea T."/>
            <person name="Sisk P."/>
            <person name="Sykes S."/>
            <person name="Wortman J."/>
            <person name="Nusbaum C."/>
            <person name="Birren B."/>
        </authorList>
    </citation>
    <scope>NUCLEOTIDE SEQUENCE [LARGE SCALE GENOMIC DNA]</scope>
    <source>
        <strain evidence="8 9">ACS-279-V-Col4</strain>
    </source>
</reference>
<evidence type="ECO:0000313" key="9">
    <source>
        <dbReference type="Proteomes" id="UP000003994"/>
    </source>
</evidence>
<dbReference type="InterPro" id="IPR045018">
    <property type="entry name" value="Azg-like"/>
</dbReference>
<dbReference type="Pfam" id="PF00860">
    <property type="entry name" value="Xan_ur_permease"/>
    <property type="match status" value="1"/>
</dbReference>
<proteinExistence type="inferred from homology"/>
<feature type="transmembrane region" description="Helical" evidence="7">
    <location>
        <begin position="144"/>
        <end position="164"/>
    </location>
</feature>
<name>K0YTZ9_9ACTO</name>
<feature type="transmembrane region" description="Helical" evidence="7">
    <location>
        <begin position="293"/>
        <end position="315"/>
    </location>
</feature>
<dbReference type="GO" id="GO:0005345">
    <property type="term" value="F:purine nucleobase transmembrane transporter activity"/>
    <property type="evidence" value="ECO:0007669"/>
    <property type="project" value="TreeGrafter"/>
</dbReference>
<evidence type="ECO:0000256" key="1">
    <source>
        <dbReference type="ARBA" id="ARBA00004127"/>
    </source>
</evidence>
<evidence type="ECO:0000256" key="4">
    <source>
        <dbReference type="ARBA" id="ARBA00022692"/>
    </source>
</evidence>
<dbReference type="Proteomes" id="UP000003994">
    <property type="component" value="Unassembled WGS sequence"/>
</dbReference>
<keyword evidence="5 7" id="KW-1133">Transmembrane helix</keyword>
<evidence type="ECO:0000256" key="5">
    <source>
        <dbReference type="ARBA" id="ARBA00022989"/>
    </source>
</evidence>
<evidence type="ECO:0000256" key="2">
    <source>
        <dbReference type="ARBA" id="ARBA00005697"/>
    </source>
</evidence>
<feature type="transmembrane region" description="Helical" evidence="7">
    <location>
        <begin position="383"/>
        <end position="402"/>
    </location>
</feature>
<protein>
    <recommendedName>
        <fullName evidence="10">Permease</fullName>
    </recommendedName>
</protein>
<sequence>MLWRPTRFLPVSFARWHDEFVSTQQTAASSQSAAKGSIDSFFKISERGSSIGQEIRGGVVTFFAMAYILVVNPAILGAALPEDGSITAQGIAAGTALVAGVMTILMGVVANYPLALAAGLGLNAVVAFTMVIGMGLSYAEAMGLVAWEGIIILILVLTGFREAVFKAVPHQLKTALTVGLGLFITLIGLVDAGIVRAGATPVQLGINGSLQGWPTLVFVFGLFLTFVLYIRKVKGAVFISIVSSTILAVIVEAVLHLGMKSDENATGWGQTIPALDGSPVAVPVFNTLGKVDMFGAFGKVGIVSVALLIFSLMLADFFDTMGTMVAVGAQGNLLDEQGNPPKTREILVIDSLAAAVGGFGGVSSNTSYVESAAGVAEGARTGLASVVTGILFLLSTFLAPLMELVPTEAASTALVFVGFLMMTQVTEIDWQAPEIALPSFMTIAFMPFGYSVSVGIGVGFITHTVIQVVLGRAKKVHPLMWLASILFVVYFLLGPIQALLGV</sequence>
<dbReference type="GO" id="GO:0012505">
    <property type="term" value="C:endomembrane system"/>
    <property type="evidence" value="ECO:0007669"/>
    <property type="project" value="UniProtKB-SubCell"/>
</dbReference>
<dbReference type="PANTHER" id="PTHR43337">
    <property type="entry name" value="XANTHINE/URACIL PERMEASE C887.17-RELATED"/>
    <property type="match status" value="1"/>
</dbReference>
<evidence type="ECO:0000256" key="6">
    <source>
        <dbReference type="ARBA" id="ARBA00023136"/>
    </source>
</evidence>
<feature type="transmembrane region" description="Helical" evidence="7">
    <location>
        <begin position="116"/>
        <end position="138"/>
    </location>
</feature>
<comment type="subcellular location">
    <subcellularLocation>
        <location evidence="1">Endomembrane system</location>
        <topology evidence="1">Multi-pass membrane protein</topology>
    </subcellularLocation>
</comment>
<feature type="transmembrane region" description="Helical" evidence="7">
    <location>
        <begin position="57"/>
        <end position="80"/>
    </location>
</feature>
<keyword evidence="9" id="KW-1185">Reference proteome</keyword>
<dbReference type="GO" id="GO:0005886">
    <property type="term" value="C:plasma membrane"/>
    <property type="evidence" value="ECO:0007669"/>
    <property type="project" value="TreeGrafter"/>
</dbReference>
<feature type="transmembrane region" description="Helical" evidence="7">
    <location>
        <begin position="448"/>
        <end position="470"/>
    </location>
</feature>
<organism evidence="8 9">
    <name type="scientific">Schaalia turicensis ACS-279-V-Col4</name>
    <dbReference type="NCBI Taxonomy" id="883077"/>
    <lineage>
        <taxon>Bacteria</taxon>
        <taxon>Bacillati</taxon>
        <taxon>Actinomycetota</taxon>
        <taxon>Actinomycetes</taxon>
        <taxon>Actinomycetales</taxon>
        <taxon>Actinomycetaceae</taxon>
        <taxon>Schaalia</taxon>
    </lineage>
</organism>
<feature type="transmembrane region" description="Helical" evidence="7">
    <location>
        <begin position="211"/>
        <end position="230"/>
    </location>
</feature>
<dbReference type="EMBL" id="AGWQ01000004">
    <property type="protein sequence ID" value="EJZ87051.1"/>
    <property type="molecule type" value="Genomic_DNA"/>
</dbReference>
<evidence type="ECO:0000313" key="8">
    <source>
        <dbReference type="EMBL" id="EJZ87051.1"/>
    </source>
</evidence>